<dbReference type="Proteomes" id="UP000789901">
    <property type="component" value="Unassembled WGS sequence"/>
</dbReference>
<protein>
    <submittedName>
        <fullName evidence="1">19121_t:CDS:1</fullName>
    </submittedName>
</protein>
<feature type="non-terminal residue" evidence="1">
    <location>
        <position position="1"/>
    </location>
</feature>
<reference evidence="1 2" key="1">
    <citation type="submission" date="2021-06" db="EMBL/GenBank/DDBJ databases">
        <authorList>
            <person name="Kallberg Y."/>
            <person name="Tangrot J."/>
            <person name="Rosling A."/>
        </authorList>
    </citation>
    <scope>NUCLEOTIDE SEQUENCE [LARGE SCALE GENOMIC DNA]</scope>
    <source>
        <strain evidence="1 2">120-4 pot B 10/14</strain>
    </source>
</reference>
<evidence type="ECO:0000313" key="1">
    <source>
        <dbReference type="EMBL" id="CAG8848780.1"/>
    </source>
</evidence>
<accession>A0ABN7X898</accession>
<keyword evidence="2" id="KW-1185">Reference proteome</keyword>
<dbReference type="EMBL" id="CAJVQB010093404">
    <property type="protein sequence ID" value="CAG8848780.1"/>
    <property type="molecule type" value="Genomic_DNA"/>
</dbReference>
<evidence type="ECO:0000313" key="2">
    <source>
        <dbReference type="Proteomes" id="UP000789901"/>
    </source>
</evidence>
<organism evidence="1 2">
    <name type="scientific">Gigaspora margarita</name>
    <dbReference type="NCBI Taxonomy" id="4874"/>
    <lineage>
        <taxon>Eukaryota</taxon>
        <taxon>Fungi</taxon>
        <taxon>Fungi incertae sedis</taxon>
        <taxon>Mucoromycota</taxon>
        <taxon>Glomeromycotina</taxon>
        <taxon>Glomeromycetes</taxon>
        <taxon>Diversisporales</taxon>
        <taxon>Gigasporaceae</taxon>
        <taxon>Gigaspora</taxon>
    </lineage>
</organism>
<name>A0ABN7X898_GIGMA</name>
<proteinExistence type="predicted"/>
<sequence length="45" mass="5371">LKAIPLQESPPTNAEYYHYKPNNKNNEWFPLLPGYSIFFKTEEKI</sequence>
<gene>
    <name evidence="1" type="ORF">GMARGA_LOCUS39360</name>
</gene>
<comment type="caution">
    <text evidence="1">The sequence shown here is derived from an EMBL/GenBank/DDBJ whole genome shotgun (WGS) entry which is preliminary data.</text>
</comment>